<dbReference type="Proteomes" id="UP000824007">
    <property type="component" value="Unassembled WGS sequence"/>
</dbReference>
<dbReference type="SMART" id="SM00382">
    <property type="entry name" value="AAA"/>
    <property type="match status" value="1"/>
</dbReference>
<dbReference type="Pfam" id="PF13304">
    <property type="entry name" value="AAA_21"/>
    <property type="match status" value="1"/>
</dbReference>
<gene>
    <name evidence="2" type="ORF">H9831_00415</name>
</gene>
<reference evidence="2" key="2">
    <citation type="submission" date="2021-04" db="EMBL/GenBank/DDBJ databases">
        <authorList>
            <person name="Gilroy R."/>
        </authorList>
    </citation>
    <scope>NUCLEOTIDE SEQUENCE</scope>
    <source>
        <strain evidence="2">ChiSxjej3B15-24422</strain>
    </source>
</reference>
<dbReference type="InterPro" id="IPR003593">
    <property type="entry name" value="AAA+_ATPase"/>
</dbReference>
<evidence type="ECO:0000313" key="3">
    <source>
        <dbReference type="Proteomes" id="UP000824007"/>
    </source>
</evidence>
<sequence>MDELYITRLQIEKVRHLKNITIPIGKDEKKHLIITGKNGSGKTSLLNALAAFLEKEITGEFLDGVEKLEEVWKKVTADSPAPYLPGQSEESGQEKIDAELNHTFPESRKIFYSGKCVLAYYKADRIFYASLPAHVEKVNLRDLYGVNETPRQDFVKYLLDLKMTEALAVSGGKTEKAEQIREWFARLESLLRKIFEDDTLTLEFDEETFRFFIHMSGREKFDFNSMSSGYSAIWDIVADLMLRMEKQSQRTFRFDMPGIVLIDEIETHLHLELQKKIMDILTGIFPNVQFIVTTHSPFILNSLENVVIYDLENHTLIENGLTEVPYEGIVEGYFQADSMSDEPKGLQDPQIEHLLPHKNGKWPDRKFDWENLFWAYGHCNRVKNQKKYEEGILNCCQRDPEEAMLFHLKQRNVEVCPKSSEDREAALASKLVNEVFNL</sequence>
<dbReference type="PANTHER" id="PTHR43581">
    <property type="entry name" value="ATP/GTP PHOSPHATASE"/>
    <property type="match status" value="1"/>
</dbReference>
<dbReference type="InterPro" id="IPR038729">
    <property type="entry name" value="Rad50/SbcC_AAA"/>
</dbReference>
<proteinExistence type="predicted"/>
<dbReference type="InterPro" id="IPR051396">
    <property type="entry name" value="Bact_Antivir_Def_Nuclease"/>
</dbReference>
<dbReference type="SUPFAM" id="SSF52540">
    <property type="entry name" value="P-loop containing nucleoside triphosphate hydrolases"/>
    <property type="match status" value="1"/>
</dbReference>
<dbReference type="InterPro" id="IPR027417">
    <property type="entry name" value="P-loop_NTPase"/>
</dbReference>
<evidence type="ECO:0000259" key="1">
    <source>
        <dbReference type="SMART" id="SM00382"/>
    </source>
</evidence>
<dbReference type="GO" id="GO:0005524">
    <property type="term" value="F:ATP binding"/>
    <property type="evidence" value="ECO:0007669"/>
    <property type="project" value="InterPro"/>
</dbReference>
<comment type="caution">
    <text evidence="2">The sequence shown here is derived from an EMBL/GenBank/DDBJ whole genome shotgun (WGS) entry which is preliminary data.</text>
</comment>
<dbReference type="GO" id="GO:0006302">
    <property type="term" value="P:double-strand break repair"/>
    <property type="evidence" value="ECO:0007669"/>
    <property type="project" value="InterPro"/>
</dbReference>
<protein>
    <submittedName>
        <fullName evidence="2">AAA family ATPase</fullName>
    </submittedName>
</protein>
<accession>A0A9D2C598</accession>
<name>A0A9D2C598_9FIRM</name>
<feature type="domain" description="AAA+ ATPase" evidence="1">
    <location>
        <begin position="28"/>
        <end position="321"/>
    </location>
</feature>
<dbReference type="PANTHER" id="PTHR43581:SF2">
    <property type="entry name" value="EXCINUCLEASE ATPASE SUBUNIT"/>
    <property type="match status" value="1"/>
</dbReference>
<reference evidence="2" key="1">
    <citation type="journal article" date="2021" name="PeerJ">
        <title>Extensive microbial diversity within the chicken gut microbiome revealed by metagenomics and culture.</title>
        <authorList>
            <person name="Gilroy R."/>
            <person name="Ravi A."/>
            <person name="Getino M."/>
            <person name="Pursley I."/>
            <person name="Horton D.L."/>
            <person name="Alikhan N.F."/>
            <person name="Baker D."/>
            <person name="Gharbi K."/>
            <person name="Hall N."/>
            <person name="Watson M."/>
            <person name="Adriaenssens E.M."/>
            <person name="Foster-Nyarko E."/>
            <person name="Jarju S."/>
            <person name="Secka A."/>
            <person name="Antonio M."/>
            <person name="Oren A."/>
            <person name="Chaudhuri R.R."/>
            <person name="La Ragione R."/>
            <person name="Hildebrand F."/>
            <person name="Pallen M.J."/>
        </authorList>
    </citation>
    <scope>NUCLEOTIDE SEQUENCE</scope>
    <source>
        <strain evidence="2">ChiSxjej3B15-24422</strain>
    </source>
</reference>
<dbReference type="EMBL" id="DXDD01000003">
    <property type="protein sequence ID" value="HIY59138.1"/>
    <property type="molecule type" value="Genomic_DNA"/>
</dbReference>
<dbReference type="GO" id="GO:0016887">
    <property type="term" value="F:ATP hydrolysis activity"/>
    <property type="evidence" value="ECO:0007669"/>
    <property type="project" value="InterPro"/>
</dbReference>
<dbReference type="InterPro" id="IPR003959">
    <property type="entry name" value="ATPase_AAA_core"/>
</dbReference>
<dbReference type="Gene3D" id="3.40.50.300">
    <property type="entry name" value="P-loop containing nucleotide triphosphate hydrolases"/>
    <property type="match status" value="1"/>
</dbReference>
<evidence type="ECO:0000313" key="2">
    <source>
        <dbReference type="EMBL" id="HIY59138.1"/>
    </source>
</evidence>
<dbReference type="Pfam" id="PF13476">
    <property type="entry name" value="AAA_23"/>
    <property type="match status" value="1"/>
</dbReference>
<organism evidence="2 3">
    <name type="scientific">Candidatus Eisenbergiella pullistercoris</name>
    <dbReference type="NCBI Taxonomy" id="2838555"/>
    <lineage>
        <taxon>Bacteria</taxon>
        <taxon>Bacillati</taxon>
        <taxon>Bacillota</taxon>
        <taxon>Clostridia</taxon>
        <taxon>Lachnospirales</taxon>
        <taxon>Lachnospiraceae</taxon>
        <taxon>Eisenbergiella</taxon>
    </lineage>
</organism>
<dbReference type="AlphaFoldDB" id="A0A9D2C598"/>